<name>A0A4U1FRL1_MONMO</name>
<comment type="caution">
    <text evidence="2">The sequence shown here is derived from an EMBL/GenBank/DDBJ whole genome shotgun (WGS) entry which is preliminary data.</text>
</comment>
<sequence length="123" mass="13106">WDSTGGAAAALRPHKHAAAPGRARASVKDILEVSCGCNELLGSAPRHSCDHLLSSILGQPAPETGDSQNPLASTSHGLRRTTPNAPLSVQAWQKGMWVTWRELNWKIVRLSILKGKGVNLLVG</sequence>
<proteinExistence type="predicted"/>
<evidence type="ECO:0000313" key="2">
    <source>
        <dbReference type="EMBL" id="TKC52931.1"/>
    </source>
</evidence>
<reference evidence="3" key="1">
    <citation type="journal article" date="2019" name="IScience">
        <title>Narwhal Genome Reveals Long-Term Low Genetic Diversity despite Current Large Abundance Size.</title>
        <authorList>
            <person name="Westbury M.V."/>
            <person name="Petersen B."/>
            <person name="Garde E."/>
            <person name="Heide-Jorgensen M.P."/>
            <person name="Lorenzen E.D."/>
        </authorList>
    </citation>
    <scope>NUCLEOTIDE SEQUENCE [LARGE SCALE GENOMIC DNA]</scope>
</reference>
<dbReference type="Proteomes" id="UP000308365">
    <property type="component" value="Unassembled WGS sequence"/>
</dbReference>
<feature type="compositionally biased region" description="Polar residues" evidence="1">
    <location>
        <begin position="65"/>
        <end position="85"/>
    </location>
</feature>
<protein>
    <submittedName>
        <fullName evidence="2">Uncharacterized protein</fullName>
    </submittedName>
</protein>
<organism evidence="2 3">
    <name type="scientific">Monodon monoceros</name>
    <name type="common">Narwhal</name>
    <name type="synonym">Ceratodon monodon</name>
    <dbReference type="NCBI Taxonomy" id="40151"/>
    <lineage>
        <taxon>Eukaryota</taxon>
        <taxon>Metazoa</taxon>
        <taxon>Chordata</taxon>
        <taxon>Craniata</taxon>
        <taxon>Vertebrata</taxon>
        <taxon>Euteleostomi</taxon>
        <taxon>Mammalia</taxon>
        <taxon>Eutheria</taxon>
        <taxon>Laurasiatheria</taxon>
        <taxon>Artiodactyla</taxon>
        <taxon>Whippomorpha</taxon>
        <taxon>Cetacea</taxon>
        <taxon>Odontoceti</taxon>
        <taxon>Monodontidae</taxon>
        <taxon>Monodon</taxon>
    </lineage>
</organism>
<gene>
    <name evidence="2" type="ORF">EI555_009107</name>
</gene>
<evidence type="ECO:0000256" key="1">
    <source>
        <dbReference type="SAM" id="MobiDB-lite"/>
    </source>
</evidence>
<accession>A0A4U1FRL1</accession>
<dbReference type="AlphaFoldDB" id="A0A4U1FRL1"/>
<feature type="non-terminal residue" evidence="2">
    <location>
        <position position="1"/>
    </location>
</feature>
<evidence type="ECO:0000313" key="3">
    <source>
        <dbReference type="Proteomes" id="UP000308365"/>
    </source>
</evidence>
<feature type="region of interest" description="Disordered" evidence="1">
    <location>
        <begin position="58"/>
        <end position="85"/>
    </location>
</feature>
<dbReference type="EMBL" id="RWIC01000018">
    <property type="protein sequence ID" value="TKC52931.1"/>
    <property type="molecule type" value="Genomic_DNA"/>
</dbReference>